<protein>
    <submittedName>
        <fullName evidence="2">Alpha/beta hydrolase</fullName>
    </submittedName>
</protein>
<dbReference type="PANTHER" id="PTHR43798:SF33">
    <property type="entry name" value="HYDROLASE, PUTATIVE (AFU_ORTHOLOGUE AFUA_2G14860)-RELATED"/>
    <property type="match status" value="1"/>
</dbReference>
<dbReference type="PANTHER" id="PTHR43798">
    <property type="entry name" value="MONOACYLGLYCEROL LIPASE"/>
    <property type="match status" value="1"/>
</dbReference>
<keyword evidence="3" id="KW-1185">Reference proteome</keyword>
<dbReference type="SUPFAM" id="SSF53474">
    <property type="entry name" value="alpha/beta-Hydrolases"/>
    <property type="match status" value="1"/>
</dbReference>
<organism evidence="2 3">
    <name type="scientific">Pseudoalteromonas xiamenensis</name>
    <dbReference type="NCBI Taxonomy" id="882626"/>
    <lineage>
        <taxon>Bacteria</taxon>
        <taxon>Pseudomonadati</taxon>
        <taxon>Pseudomonadota</taxon>
        <taxon>Gammaproteobacteria</taxon>
        <taxon>Alteromonadales</taxon>
        <taxon>Pseudoalteromonadaceae</taxon>
        <taxon>Pseudoalteromonas</taxon>
    </lineage>
</organism>
<name>A0A975HLQ1_9GAMM</name>
<dbReference type="Pfam" id="PF12697">
    <property type="entry name" value="Abhydrolase_6"/>
    <property type="match status" value="1"/>
</dbReference>
<accession>A0A975HLQ1</accession>
<reference evidence="2" key="1">
    <citation type="submission" date="2021-03" db="EMBL/GenBank/DDBJ databases">
        <title>Complete Genome of Pseudoalteromonas xiamenensis STKMTI.2, a new potential marine bacterium producing anti-Vibrio compounds.</title>
        <authorList>
            <person name="Handayani D.P."/>
            <person name="Isnansetyo A."/>
            <person name="Istiqomah I."/>
            <person name="Jumina J."/>
        </authorList>
    </citation>
    <scope>NUCLEOTIDE SEQUENCE</scope>
    <source>
        <strain evidence="2">STKMTI.2</strain>
    </source>
</reference>
<dbReference type="InterPro" id="IPR000073">
    <property type="entry name" value="AB_hydrolase_1"/>
</dbReference>
<dbReference type="KEGG" id="pxi:J5O05_09525"/>
<dbReference type="RefSeq" id="WP_208841866.1">
    <property type="nucleotide sequence ID" value="NZ_CP072133.1"/>
</dbReference>
<keyword evidence="2" id="KW-0378">Hydrolase</keyword>
<dbReference type="Gene3D" id="3.40.50.1820">
    <property type="entry name" value="alpha/beta hydrolase"/>
    <property type="match status" value="1"/>
</dbReference>
<sequence>MSSRLNAQQLEAQIQDAPYRYATSEGPLFVSYRSTPSFSSYAAQSKQIIATRNPRGTLPCPISTPTTQWLIKHDQLSPPVTVSDLVAPFELEQPQSKKVALLFHGLTDSPFSFHAIAPLLWAQGYTVRTLLLPGHATAPSDLQQVDVTAWSEITQEALLDAQTNFEQVLLVGYSTGAALALTAAALQPDKVSGIVLIAPASQSHNKYSFLAQWLQYVPGLRWLDEAPDIDPFKYESFPMAAAALVHEVMSTFYQPNFNHAALRNIPKLTLLSEVDTTIDSHATLGLLAQWHHPRDTLLLYGERSWAQSVLGEKYQIEQARCIEELCVAFNGMSHIGLLHPPSHPFYGKNGTYRHCGIYLKDLQKYAQCTLEPNAVRGETTIENTQSNPIFQRLTYNPYYHQLEQVLEHFVHALP</sequence>
<proteinExistence type="predicted"/>
<dbReference type="AlphaFoldDB" id="A0A975HLQ1"/>
<dbReference type="GO" id="GO:0016787">
    <property type="term" value="F:hydrolase activity"/>
    <property type="evidence" value="ECO:0007669"/>
    <property type="project" value="UniProtKB-KW"/>
</dbReference>
<evidence type="ECO:0000313" key="3">
    <source>
        <dbReference type="Proteomes" id="UP000664904"/>
    </source>
</evidence>
<evidence type="ECO:0000313" key="2">
    <source>
        <dbReference type="EMBL" id="QTH70270.1"/>
    </source>
</evidence>
<gene>
    <name evidence="2" type="ORF">J5O05_09525</name>
</gene>
<dbReference type="InterPro" id="IPR050266">
    <property type="entry name" value="AB_hydrolase_sf"/>
</dbReference>
<dbReference type="InterPro" id="IPR029058">
    <property type="entry name" value="AB_hydrolase_fold"/>
</dbReference>
<evidence type="ECO:0000259" key="1">
    <source>
        <dbReference type="Pfam" id="PF12697"/>
    </source>
</evidence>
<feature type="domain" description="AB hydrolase-1" evidence="1">
    <location>
        <begin position="101"/>
        <end position="283"/>
    </location>
</feature>
<dbReference type="Proteomes" id="UP000664904">
    <property type="component" value="Chromosome"/>
</dbReference>
<dbReference type="EMBL" id="CP072133">
    <property type="protein sequence ID" value="QTH70270.1"/>
    <property type="molecule type" value="Genomic_DNA"/>
</dbReference>
<dbReference type="GO" id="GO:0016020">
    <property type="term" value="C:membrane"/>
    <property type="evidence" value="ECO:0007669"/>
    <property type="project" value="TreeGrafter"/>
</dbReference>